<dbReference type="PROSITE" id="PS50949">
    <property type="entry name" value="HTH_GNTR"/>
    <property type="match status" value="1"/>
</dbReference>
<dbReference type="AlphaFoldDB" id="A0A3A9YJ56"/>
<comment type="caution">
    <text evidence="6">The sequence shown here is derived from an EMBL/GenBank/DDBJ whole genome shotgun (WGS) entry which is preliminary data.</text>
</comment>
<dbReference type="GO" id="GO:0003677">
    <property type="term" value="F:DNA binding"/>
    <property type="evidence" value="ECO:0007669"/>
    <property type="project" value="UniProtKB-KW"/>
</dbReference>
<dbReference type="SUPFAM" id="SSF46785">
    <property type="entry name" value="Winged helix' DNA-binding domain"/>
    <property type="match status" value="1"/>
</dbReference>
<dbReference type="InterPro" id="IPR036388">
    <property type="entry name" value="WH-like_DNA-bd_sf"/>
</dbReference>
<dbReference type="RefSeq" id="WP_120684856.1">
    <property type="nucleotide sequence ID" value="NZ_RBAL01000030.1"/>
</dbReference>
<dbReference type="CDD" id="cd07377">
    <property type="entry name" value="WHTH_GntR"/>
    <property type="match status" value="1"/>
</dbReference>
<dbReference type="GO" id="GO:0045892">
    <property type="term" value="P:negative regulation of DNA-templated transcription"/>
    <property type="evidence" value="ECO:0007669"/>
    <property type="project" value="TreeGrafter"/>
</dbReference>
<proteinExistence type="predicted"/>
<dbReference type="InterPro" id="IPR000524">
    <property type="entry name" value="Tscrpt_reg_HTH_GntR"/>
</dbReference>
<name>A0A3A9YJ56_9ACTN</name>
<dbReference type="Pfam" id="PF00392">
    <property type="entry name" value="GntR"/>
    <property type="match status" value="1"/>
</dbReference>
<gene>
    <name evidence="6" type="ORF">D7294_29365</name>
</gene>
<evidence type="ECO:0000256" key="1">
    <source>
        <dbReference type="ARBA" id="ARBA00023015"/>
    </source>
</evidence>
<dbReference type="PANTHER" id="PTHR44846">
    <property type="entry name" value="MANNOSYL-D-GLYCERATE TRANSPORT/METABOLISM SYSTEM REPRESSOR MNGR-RELATED"/>
    <property type="match status" value="1"/>
</dbReference>
<feature type="region of interest" description="Disordered" evidence="4">
    <location>
        <begin position="76"/>
        <end position="104"/>
    </location>
</feature>
<evidence type="ECO:0000256" key="2">
    <source>
        <dbReference type="ARBA" id="ARBA00023125"/>
    </source>
</evidence>
<dbReference type="EMBL" id="RBAL01000030">
    <property type="protein sequence ID" value="RKN36868.1"/>
    <property type="molecule type" value="Genomic_DNA"/>
</dbReference>
<dbReference type="InterPro" id="IPR036390">
    <property type="entry name" value="WH_DNA-bd_sf"/>
</dbReference>
<dbReference type="Proteomes" id="UP000272474">
    <property type="component" value="Unassembled WGS sequence"/>
</dbReference>
<dbReference type="PANTHER" id="PTHR44846:SF17">
    <property type="entry name" value="GNTR-FAMILY TRANSCRIPTIONAL REGULATOR"/>
    <property type="match status" value="1"/>
</dbReference>
<evidence type="ECO:0000313" key="6">
    <source>
        <dbReference type="EMBL" id="RKN36868.1"/>
    </source>
</evidence>
<accession>A0A3A9YJ56</accession>
<evidence type="ECO:0000256" key="4">
    <source>
        <dbReference type="SAM" id="MobiDB-lite"/>
    </source>
</evidence>
<dbReference type="OrthoDB" id="7363114at2"/>
<keyword evidence="3" id="KW-0804">Transcription</keyword>
<sequence length="136" mass="15332">MKFPQHSGTPPYRLVADALREMIRAGRLAPGDKVPSSRDLEAEYEIANMTARSSLRLLREEGLIYSIPGRGNFVADPLPAESSGERAGEGPEGPERISSTEFRQLSRRLDELTERVDRMMDLVERITDDRPHQGKR</sequence>
<dbReference type="GO" id="GO:0003700">
    <property type="term" value="F:DNA-binding transcription factor activity"/>
    <property type="evidence" value="ECO:0007669"/>
    <property type="project" value="InterPro"/>
</dbReference>
<dbReference type="SMART" id="SM00345">
    <property type="entry name" value="HTH_GNTR"/>
    <property type="match status" value="1"/>
</dbReference>
<keyword evidence="1" id="KW-0805">Transcription regulation</keyword>
<dbReference type="InterPro" id="IPR050679">
    <property type="entry name" value="Bact_HTH_transcr_reg"/>
</dbReference>
<keyword evidence="2" id="KW-0238">DNA-binding</keyword>
<feature type="compositionally biased region" description="Basic and acidic residues" evidence="4">
    <location>
        <begin position="83"/>
        <end position="95"/>
    </location>
</feature>
<feature type="domain" description="HTH gntR-type" evidence="5">
    <location>
        <begin position="9"/>
        <end position="77"/>
    </location>
</feature>
<organism evidence="6 7">
    <name type="scientific">Streptomyces hoynatensis</name>
    <dbReference type="NCBI Taxonomy" id="1141874"/>
    <lineage>
        <taxon>Bacteria</taxon>
        <taxon>Bacillati</taxon>
        <taxon>Actinomycetota</taxon>
        <taxon>Actinomycetes</taxon>
        <taxon>Kitasatosporales</taxon>
        <taxon>Streptomycetaceae</taxon>
        <taxon>Streptomyces</taxon>
    </lineage>
</organism>
<evidence type="ECO:0000313" key="7">
    <source>
        <dbReference type="Proteomes" id="UP000272474"/>
    </source>
</evidence>
<protein>
    <submittedName>
        <fullName evidence="6">GntR family transcriptional regulator</fullName>
    </submittedName>
</protein>
<reference evidence="6 7" key="1">
    <citation type="journal article" date="2014" name="Int. J. Syst. Evol. Microbiol.">
        <title>Streptomyces hoynatensis sp. nov., isolated from deep marine sediment.</title>
        <authorList>
            <person name="Veyisoglu A."/>
            <person name="Sahin N."/>
        </authorList>
    </citation>
    <scope>NUCLEOTIDE SEQUENCE [LARGE SCALE GENOMIC DNA]</scope>
    <source>
        <strain evidence="6 7">KCTC 29097</strain>
    </source>
</reference>
<dbReference type="Gene3D" id="1.10.10.10">
    <property type="entry name" value="Winged helix-like DNA-binding domain superfamily/Winged helix DNA-binding domain"/>
    <property type="match status" value="1"/>
</dbReference>
<evidence type="ECO:0000259" key="5">
    <source>
        <dbReference type="PROSITE" id="PS50949"/>
    </source>
</evidence>
<keyword evidence="7" id="KW-1185">Reference proteome</keyword>
<evidence type="ECO:0000256" key="3">
    <source>
        <dbReference type="ARBA" id="ARBA00023163"/>
    </source>
</evidence>